<evidence type="ECO:0000313" key="3">
    <source>
        <dbReference type="Proteomes" id="UP000679575"/>
    </source>
</evidence>
<dbReference type="Pfam" id="PF05901">
    <property type="entry name" value="Excalibur"/>
    <property type="match status" value="1"/>
</dbReference>
<evidence type="ECO:0000259" key="1">
    <source>
        <dbReference type="SMART" id="SM00894"/>
    </source>
</evidence>
<accession>A0ABX7Z0A9</accession>
<dbReference type="SMART" id="SM00894">
    <property type="entry name" value="Excalibur"/>
    <property type="match status" value="1"/>
</dbReference>
<gene>
    <name evidence="2" type="ORF">KDN34_16660</name>
</gene>
<feature type="domain" description="Excalibur calcium-binding" evidence="1">
    <location>
        <begin position="47"/>
        <end position="82"/>
    </location>
</feature>
<dbReference type="InterPro" id="IPR008613">
    <property type="entry name" value="Excalibur_Ca-bd_domain"/>
</dbReference>
<protein>
    <submittedName>
        <fullName evidence="2">Excalibur calcium-binding domain-containing protein</fullName>
    </submittedName>
</protein>
<sequence>MVWQRFEGNKVFVTQSPQWKQTVIDEASKLPAYGDRMPAATQFKCDGRQYCSQMHSRAEAEFFLHNCPNVKMDGDGDGIPCENDSRW</sequence>
<evidence type="ECO:0000313" key="2">
    <source>
        <dbReference type="EMBL" id="QUN07706.1"/>
    </source>
</evidence>
<keyword evidence="3" id="KW-1185">Reference proteome</keyword>
<reference evidence="2 3" key="1">
    <citation type="submission" date="2021-04" db="EMBL/GenBank/DDBJ databases">
        <title>Novel species identification of genus Shewanella.</title>
        <authorList>
            <person name="Liu G."/>
        </authorList>
    </citation>
    <scope>NUCLEOTIDE SEQUENCE [LARGE SCALE GENOMIC DNA]</scope>
    <source>
        <strain evidence="2 3">FJAT-54481</strain>
    </source>
</reference>
<dbReference type="EMBL" id="CP073587">
    <property type="protein sequence ID" value="QUN07706.1"/>
    <property type="molecule type" value="Genomic_DNA"/>
</dbReference>
<proteinExistence type="predicted"/>
<organism evidence="2 3">
    <name type="scientific">Shewanella yunxiaonensis</name>
    <dbReference type="NCBI Taxonomy" id="2829809"/>
    <lineage>
        <taxon>Bacteria</taxon>
        <taxon>Pseudomonadati</taxon>
        <taxon>Pseudomonadota</taxon>
        <taxon>Gammaproteobacteria</taxon>
        <taxon>Alteromonadales</taxon>
        <taxon>Shewanellaceae</taxon>
        <taxon>Shewanella</taxon>
    </lineage>
</organism>
<name>A0ABX7Z0A9_9GAMM</name>
<dbReference type="Proteomes" id="UP000679575">
    <property type="component" value="Chromosome"/>
</dbReference>